<dbReference type="GO" id="GO:0005886">
    <property type="term" value="C:plasma membrane"/>
    <property type="evidence" value="ECO:0007669"/>
    <property type="project" value="UniProtKB-SubCell"/>
</dbReference>
<dbReference type="Gene3D" id="3.30.565.10">
    <property type="entry name" value="Histidine kinase-like ATPase, C-terminal domain"/>
    <property type="match status" value="1"/>
</dbReference>
<keyword evidence="8 12" id="KW-0418">Kinase</keyword>
<feature type="domain" description="Histidine kinase" evidence="11">
    <location>
        <begin position="225"/>
        <end position="428"/>
    </location>
</feature>
<feature type="transmembrane region" description="Helical" evidence="10">
    <location>
        <begin position="59"/>
        <end position="80"/>
    </location>
</feature>
<sequence>MQSPREEAEPENPATSLTKAAAGAPLRLHTLVLLRWLAVAGQTGALFVVAVVLDFPLPMVAIAIPIAASILLNIVLQAVYPAAKRLSDREAGLYLAYDILQLAALLYLTGGLQNPFSFLILVPVTISATILELGLTVGLGALAFACITMLSVLHLPLPWRGQPFDIDPIYMIGIWASLSLGMVFIVTYAWRVAAEARRLSSAFAATRDALAREQQLSALGTLAAAAAHELGTPLATIAIVVGELANELSDSAHADDLAILRSQTARCRDILSRLSRRPEDMRDETFSVLGLTALVEAAAEPHLRRQIGFQIEDVGEGAEPQVRRSPEILHGLGNLVENAMRFAREQVIITIDWDADEIVVAVSDDGPGFSAEILESLGEPYVTTRKGEGLGLGVFIAKTLIEHSGGRIGFFNRVGRGAEVAIRWPRGILDIAGSGLAAEAVGARNE</sequence>
<evidence type="ECO:0000259" key="11">
    <source>
        <dbReference type="PROSITE" id="PS50109"/>
    </source>
</evidence>
<organism evidence="12 13">
    <name type="scientific">Zavarzinia aquatilis</name>
    <dbReference type="NCBI Taxonomy" id="2211142"/>
    <lineage>
        <taxon>Bacteria</taxon>
        <taxon>Pseudomonadati</taxon>
        <taxon>Pseudomonadota</taxon>
        <taxon>Alphaproteobacteria</taxon>
        <taxon>Rhodospirillales</taxon>
        <taxon>Zavarziniaceae</taxon>
        <taxon>Zavarzinia</taxon>
    </lineage>
</organism>
<evidence type="ECO:0000256" key="7">
    <source>
        <dbReference type="ARBA" id="ARBA00022741"/>
    </source>
</evidence>
<name>A0A317EH16_9PROT</name>
<evidence type="ECO:0000256" key="3">
    <source>
        <dbReference type="ARBA" id="ARBA00012438"/>
    </source>
</evidence>
<dbReference type="InterPro" id="IPR003661">
    <property type="entry name" value="HisK_dim/P_dom"/>
</dbReference>
<protein>
    <recommendedName>
        <fullName evidence="3">histidine kinase</fullName>
        <ecNumber evidence="3">2.7.13.3</ecNumber>
    </recommendedName>
</protein>
<dbReference type="SUPFAM" id="SSF47384">
    <property type="entry name" value="Homodimeric domain of signal transducing histidine kinase"/>
    <property type="match status" value="1"/>
</dbReference>
<reference evidence="12 13" key="1">
    <citation type="submission" date="2018-05" db="EMBL/GenBank/DDBJ databases">
        <title>Zavarzinia sp. HR-AS.</title>
        <authorList>
            <person name="Lee Y."/>
            <person name="Jeon C.O."/>
        </authorList>
    </citation>
    <scope>NUCLEOTIDE SEQUENCE [LARGE SCALE GENOMIC DNA]</scope>
    <source>
        <strain evidence="12 13">HR-AS</strain>
    </source>
</reference>
<keyword evidence="5" id="KW-0597">Phosphoprotein</keyword>
<dbReference type="GO" id="GO:0000155">
    <property type="term" value="F:phosphorelay sensor kinase activity"/>
    <property type="evidence" value="ECO:0007669"/>
    <property type="project" value="InterPro"/>
</dbReference>
<gene>
    <name evidence="12" type="ORF">DKG74_04570</name>
</gene>
<keyword evidence="7" id="KW-0547">Nucleotide-binding</keyword>
<keyword evidence="13" id="KW-1185">Reference proteome</keyword>
<keyword evidence="4" id="KW-1003">Cell membrane</keyword>
<dbReference type="AlphaFoldDB" id="A0A317EH16"/>
<feature type="transmembrane region" description="Helical" evidence="10">
    <location>
        <begin position="139"/>
        <end position="157"/>
    </location>
</feature>
<comment type="subcellular location">
    <subcellularLocation>
        <location evidence="2">Cell membrane</location>
        <topology evidence="2">Multi-pass membrane protein</topology>
    </subcellularLocation>
</comment>
<dbReference type="EC" id="2.7.13.3" evidence="3"/>
<evidence type="ECO:0000313" key="12">
    <source>
        <dbReference type="EMBL" id="PWR25380.1"/>
    </source>
</evidence>
<dbReference type="InterPro" id="IPR036890">
    <property type="entry name" value="HATPase_C_sf"/>
</dbReference>
<comment type="catalytic activity">
    <reaction evidence="1">
        <text>ATP + protein L-histidine = ADP + protein N-phospho-L-histidine.</text>
        <dbReference type="EC" id="2.7.13.3"/>
    </reaction>
</comment>
<keyword evidence="10" id="KW-0472">Membrane</keyword>
<evidence type="ECO:0000256" key="1">
    <source>
        <dbReference type="ARBA" id="ARBA00000085"/>
    </source>
</evidence>
<dbReference type="SMART" id="SM00388">
    <property type="entry name" value="HisKA"/>
    <property type="match status" value="1"/>
</dbReference>
<dbReference type="Proteomes" id="UP000245461">
    <property type="component" value="Unassembled WGS sequence"/>
</dbReference>
<dbReference type="InterPro" id="IPR036097">
    <property type="entry name" value="HisK_dim/P_sf"/>
</dbReference>
<evidence type="ECO:0000256" key="6">
    <source>
        <dbReference type="ARBA" id="ARBA00022679"/>
    </source>
</evidence>
<keyword evidence="9" id="KW-0067">ATP-binding</keyword>
<dbReference type="EMBL" id="QGLE01000002">
    <property type="protein sequence ID" value="PWR25380.1"/>
    <property type="molecule type" value="Genomic_DNA"/>
</dbReference>
<comment type="caution">
    <text evidence="12">The sequence shown here is derived from an EMBL/GenBank/DDBJ whole genome shotgun (WGS) entry which is preliminary data.</text>
</comment>
<dbReference type="SMART" id="SM00387">
    <property type="entry name" value="HATPase_c"/>
    <property type="match status" value="1"/>
</dbReference>
<dbReference type="Pfam" id="PF02518">
    <property type="entry name" value="HATPase_c"/>
    <property type="match status" value="1"/>
</dbReference>
<evidence type="ECO:0000256" key="9">
    <source>
        <dbReference type="ARBA" id="ARBA00022840"/>
    </source>
</evidence>
<dbReference type="OrthoDB" id="9785252at2"/>
<feature type="transmembrane region" description="Helical" evidence="10">
    <location>
        <begin position="33"/>
        <end position="53"/>
    </location>
</feature>
<dbReference type="InterPro" id="IPR004358">
    <property type="entry name" value="Sig_transdc_His_kin-like_C"/>
</dbReference>
<dbReference type="InterPro" id="IPR005467">
    <property type="entry name" value="His_kinase_dom"/>
</dbReference>
<dbReference type="Pfam" id="PF25323">
    <property type="entry name" value="6TM_PilS"/>
    <property type="match status" value="1"/>
</dbReference>
<dbReference type="NCBIfam" id="NF033792">
    <property type="entry name" value="ActS_PrrB_HisK"/>
    <property type="match status" value="1"/>
</dbReference>
<evidence type="ECO:0000256" key="5">
    <source>
        <dbReference type="ARBA" id="ARBA00022553"/>
    </source>
</evidence>
<proteinExistence type="predicted"/>
<evidence type="ECO:0000256" key="4">
    <source>
        <dbReference type="ARBA" id="ARBA00022475"/>
    </source>
</evidence>
<dbReference type="PANTHER" id="PTHR44936">
    <property type="entry name" value="SENSOR PROTEIN CREC"/>
    <property type="match status" value="1"/>
</dbReference>
<dbReference type="InterPro" id="IPR047770">
    <property type="entry name" value="RegB"/>
</dbReference>
<dbReference type="Gene3D" id="1.10.287.130">
    <property type="match status" value="1"/>
</dbReference>
<feature type="transmembrane region" description="Helical" evidence="10">
    <location>
        <begin position="169"/>
        <end position="190"/>
    </location>
</feature>
<dbReference type="SUPFAM" id="SSF55874">
    <property type="entry name" value="ATPase domain of HSP90 chaperone/DNA topoisomerase II/histidine kinase"/>
    <property type="match status" value="1"/>
</dbReference>
<dbReference type="PRINTS" id="PR00344">
    <property type="entry name" value="BCTRLSENSOR"/>
</dbReference>
<dbReference type="PANTHER" id="PTHR44936:SF10">
    <property type="entry name" value="SENSOR PROTEIN RSTB"/>
    <property type="match status" value="1"/>
</dbReference>
<keyword evidence="6" id="KW-0808">Transferase</keyword>
<dbReference type="InterPro" id="IPR003594">
    <property type="entry name" value="HATPase_dom"/>
</dbReference>
<evidence type="ECO:0000256" key="2">
    <source>
        <dbReference type="ARBA" id="ARBA00004651"/>
    </source>
</evidence>
<evidence type="ECO:0000256" key="8">
    <source>
        <dbReference type="ARBA" id="ARBA00022777"/>
    </source>
</evidence>
<evidence type="ECO:0000256" key="10">
    <source>
        <dbReference type="SAM" id="Phobius"/>
    </source>
</evidence>
<evidence type="ECO:0000313" key="13">
    <source>
        <dbReference type="Proteomes" id="UP000245461"/>
    </source>
</evidence>
<keyword evidence="10" id="KW-1133">Transmembrane helix</keyword>
<dbReference type="PROSITE" id="PS50109">
    <property type="entry name" value="HIS_KIN"/>
    <property type="match status" value="1"/>
</dbReference>
<dbReference type="GO" id="GO:0005524">
    <property type="term" value="F:ATP binding"/>
    <property type="evidence" value="ECO:0007669"/>
    <property type="project" value="UniProtKB-KW"/>
</dbReference>
<dbReference type="InterPro" id="IPR050980">
    <property type="entry name" value="2C_sensor_his_kinase"/>
</dbReference>
<keyword evidence="10" id="KW-0812">Transmembrane</keyword>
<accession>A0A317EH16</accession>